<name>A0A9P4HE92_9PLEO</name>
<dbReference type="AlphaFoldDB" id="A0A9P4HE92"/>
<evidence type="ECO:0000313" key="3">
    <source>
        <dbReference type="Proteomes" id="UP000799777"/>
    </source>
</evidence>
<keyword evidence="3" id="KW-1185">Reference proteome</keyword>
<organism evidence="2 3">
    <name type="scientific">Setomelanomma holmii</name>
    <dbReference type="NCBI Taxonomy" id="210430"/>
    <lineage>
        <taxon>Eukaryota</taxon>
        <taxon>Fungi</taxon>
        <taxon>Dikarya</taxon>
        <taxon>Ascomycota</taxon>
        <taxon>Pezizomycotina</taxon>
        <taxon>Dothideomycetes</taxon>
        <taxon>Pleosporomycetidae</taxon>
        <taxon>Pleosporales</taxon>
        <taxon>Pleosporineae</taxon>
        <taxon>Phaeosphaeriaceae</taxon>
        <taxon>Setomelanomma</taxon>
    </lineage>
</organism>
<dbReference type="EMBL" id="ML978172">
    <property type="protein sequence ID" value="KAF2032442.1"/>
    <property type="molecule type" value="Genomic_DNA"/>
</dbReference>
<gene>
    <name evidence="2" type="ORF">EK21DRAFT_60806</name>
</gene>
<protein>
    <submittedName>
        <fullName evidence="2">Uncharacterized protein</fullName>
    </submittedName>
</protein>
<proteinExistence type="predicted"/>
<comment type="caution">
    <text evidence="2">The sequence shown here is derived from an EMBL/GenBank/DDBJ whole genome shotgun (WGS) entry which is preliminary data.</text>
</comment>
<feature type="region of interest" description="Disordered" evidence="1">
    <location>
        <begin position="1"/>
        <end position="24"/>
    </location>
</feature>
<evidence type="ECO:0000256" key="1">
    <source>
        <dbReference type="SAM" id="MobiDB-lite"/>
    </source>
</evidence>
<sequence length="209" mass="24224">MQFLPPIAANHHASPPEQDVTPARQTKYEPFQYRFADSVQARDYRRVKTRFDRLPYYNPSTDATIVDVENNRQRHVERIYNAMTSGESAKDNRGSIATKRWVLDAHYPPDLVEAYAHKVFECLLQQAKEGFRGWVHNDYVADERKGEDIDKDVDCAGRLDNIVQALEHEKTICEDVMNSACQIRMFVNAPRAYANRKHQNRVGNSKRGR</sequence>
<dbReference type="OrthoDB" id="3686891at2759"/>
<reference evidence="2" key="1">
    <citation type="journal article" date="2020" name="Stud. Mycol.">
        <title>101 Dothideomycetes genomes: a test case for predicting lifestyles and emergence of pathogens.</title>
        <authorList>
            <person name="Haridas S."/>
            <person name="Albert R."/>
            <person name="Binder M."/>
            <person name="Bloem J."/>
            <person name="Labutti K."/>
            <person name="Salamov A."/>
            <person name="Andreopoulos B."/>
            <person name="Baker S."/>
            <person name="Barry K."/>
            <person name="Bills G."/>
            <person name="Bluhm B."/>
            <person name="Cannon C."/>
            <person name="Castanera R."/>
            <person name="Culley D."/>
            <person name="Daum C."/>
            <person name="Ezra D."/>
            <person name="Gonzalez J."/>
            <person name="Henrissat B."/>
            <person name="Kuo A."/>
            <person name="Liang C."/>
            <person name="Lipzen A."/>
            <person name="Lutzoni F."/>
            <person name="Magnuson J."/>
            <person name="Mondo S."/>
            <person name="Nolan M."/>
            <person name="Ohm R."/>
            <person name="Pangilinan J."/>
            <person name="Park H.-J."/>
            <person name="Ramirez L."/>
            <person name="Alfaro M."/>
            <person name="Sun H."/>
            <person name="Tritt A."/>
            <person name="Yoshinaga Y."/>
            <person name="Zwiers L.-H."/>
            <person name="Turgeon B."/>
            <person name="Goodwin S."/>
            <person name="Spatafora J."/>
            <person name="Crous P."/>
            <person name="Grigoriev I."/>
        </authorList>
    </citation>
    <scope>NUCLEOTIDE SEQUENCE</scope>
    <source>
        <strain evidence="2">CBS 110217</strain>
    </source>
</reference>
<dbReference type="Proteomes" id="UP000799777">
    <property type="component" value="Unassembled WGS sequence"/>
</dbReference>
<accession>A0A9P4HE92</accession>
<feature type="non-terminal residue" evidence="2">
    <location>
        <position position="209"/>
    </location>
</feature>
<evidence type="ECO:0000313" key="2">
    <source>
        <dbReference type="EMBL" id="KAF2032442.1"/>
    </source>
</evidence>